<dbReference type="eggNOG" id="COG0285">
    <property type="taxonomic scope" value="Bacteria"/>
</dbReference>
<evidence type="ECO:0000256" key="10">
    <source>
        <dbReference type="PIRNR" id="PIRNR001563"/>
    </source>
</evidence>
<dbReference type="InterPro" id="IPR013221">
    <property type="entry name" value="Mur_ligase_cen"/>
</dbReference>
<dbReference type="AlphaFoldDB" id="A0A0R1VZU0"/>
<evidence type="ECO:0000256" key="3">
    <source>
        <dbReference type="ARBA" id="ARBA00022598"/>
    </source>
</evidence>
<evidence type="ECO:0000313" key="13">
    <source>
        <dbReference type="EMBL" id="KRM10885.1"/>
    </source>
</evidence>
<dbReference type="GO" id="GO:0004326">
    <property type="term" value="F:tetrahydrofolylpolyglutamate synthase activity"/>
    <property type="evidence" value="ECO:0007669"/>
    <property type="project" value="UniProtKB-EC"/>
</dbReference>
<dbReference type="SUPFAM" id="SSF53244">
    <property type="entry name" value="MurD-like peptide ligases, peptide-binding domain"/>
    <property type="match status" value="1"/>
</dbReference>
<evidence type="ECO:0000259" key="12">
    <source>
        <dbReference type="Pfam" id="PF08245"/>
    </source>
</evidence>
<dbReference type="Gene3D" id="3.40.1190.10">
    <property type="entry name" value="Mur-like, catalytic domain"/>
    <property type="match status" value="1"/>
</dbReference>
<keyword evidence="4" id="KW-0479">Metal-binding</keyword>
<dbReference type="InterPro" id="IPR001645">
    <property type="entry name" value="Folylpolyglutamate_synth"/>
</dbReference>
<dbReference type="Pfam" id="PF08245">
    <property type="entry name" value="Mur_ligase_M"/>
    <property type="match status" value="1"/>
</dbReference>
<sequence length="426" mass="48258">MTYEDLVNQMNSSMLAGHDDRVTLLKEVLATIGHPDLKYKIIHLAGTNGKGSTGTMTADLLNQQGYQVGHFASPAMVDLREQIQINGRMISKNEFVKVYEFINRKLPQDIKSNDLTVFEWFTLIMLQYFADQHVDWAVIEAGLGGLTDSTNAIEPPLLTIFTHIDLDHTNILGNTIKLIAYNKSQIIKKGTTVFVAPHQDDAAMTILKNTSVENGAAELDLPDSIKIDVNHENLSGFDLTVNSKTLNEHLFHFNLLGDFQLDNLTTVIMVYDWLIDHQMIEDWHPLAKMMNTISIPGRMQQLTKRPPVFLDGAHNPDGTRQLMRSMGHLFFDYHWIFVVGFLKDKNYLEMARLYRKYGAKIFLTKPDNPERALPEEELHNLLPDAAMVYDARDGLQQALVASDDHSVIVVTGSFYLIKELEQSNES</sequence>
<name>A0A0R1VZU0_9LACO</name>
<dbReference type="PANTHER" id="PTHR11136">
    <property type="entry name" value="FOLYLPOLYGLUTAMATE SYNTHASE-RELATED"/>
    <property type="match status" value="1"/>
</dbReference>
<dbReference type="EMBL" id="AZGF01000024">
    <property type="protein sequence ID" value="KRM10885.1"/>
    <property type="molecule type" value="Genomic_DNA"/>
</dbReference>
<evidence type="ECO:0000256" key="5">
    <source>
        <dbReference type="ARBA" id="ARBA00022741"/>
    </source>
</evidence>
<evidence type="ECO:0000256" key="2">
    <source>
        <dbReference type="ARBA" id="ARBA00013025"/>
    </source>
</evidence>
<reference evidence="13 14" key="1">
    <citation type="journal article" date="2015" name="Genome Announc.">
        <title>Expanding the biotechnology potential of lactobacilli through comparative genomics of 213 strains and associated genera.</title>
        <authorList>
            <person name="Sun Z."/>
            <person name="Harris H.M."/>
            <person name="McCann A."/>
            <person name="Guo C."/>
            <person name="Argimon S."/>
            <person name="Zhang W."/>
            <person name="Yang X."/>
            <person name="Jeffery I.B."/>
            <person name="Cooney J.C."/>
            <person name="Kagawa T.F."/>
            <person name="Liu W."/>
            <person name="Song Y."/>
            <person name="Salvetti E."/>
            <person name="Wrobel A."/>
            <person name="Rasinkangas P."/>
            <person name="Parkhill J."/>
            <person name="Rea M.C."/>
            <person name="O'Sullivan O."/>
            <person name="Ritari J."/>
            <person name="Douillard F.P."/>
            <person name="Paul Ross R."/>
            <person name="Yang R."/>
            <person name="Briner A.E."/>
            <person name="Felis G.E."/>
            <person name="de Vos W.M."/>
            <person name="Barrangou R."/>
            <person name="Klaenhammer T.R."/>
            <person name="Caufield P.W."/>
            <person name="Cui Y."/>
            <person name="Zhang H."/>
            <person name="O'Toole P.W."/>
        </authorList>
    </citation>
    <scope>NUCLEOTIDE SEQUENCE [LARGE SCALE GENOMIC DNA]</scope>
    <source>
        <strain evidence="13 14">DSM 5007</strain>
    </source>
</reference>
<comment type="similarity">
    <text evidence="1 10">Belongs to the folylpolyglutamate synthase family.</text>
</comment>
<feature type="domain" description="Mur ligase C-terminal" evidence="11">
    <location>
        <begin position="297"/>
        <end position="414"/>
    </location>
</feature>
<dbReference type="InterPro" id="IPR036565">
    <property type="entry name" value="Mur-like_cat_sf"/>
</dbReference>
<evidence type="ECO:0000256" key="7">
    <source>
        <dbReference type="ARBA" id="ARBA00022842"/>
    </source>
</evidence>
<evidence type="ECO:0000259" key="11">
    <source>
        <dbReference type="Pfam" id="PF02875"/>
    </source>
</evidence>
<organism evidence="13 14">
    <name type="scientific">Paucilactobacillus suebicus DSM 5007 = KCTC 3549</name>
    <dbReference type="NCBI Taxonomy" id="1423807"/>
    <lineage>
        <taxon>Bacteria</taxon>
        <taxon>Bacillati</taxon>
        <taxon>Bacillota</taxon>
        <taxon>Bacilli</taxon>
        <taxon>Lactobacillales</taxon>
        <taxon>Lactobacillaceae</taxon>
        <taxon>Paucilactobacillus</taxon>
    </lineage>
</organism>
<dbReference type="GO" id="GO:0005737">
    <property type="term" value="C:cytoplasm"/>
    <property type="evidence" value="ECO:0007669"/>
    <property type="project" value="TreeGrafter"/>
</dbReference>
<dbReference type="PANTHER" id="PTHR11136:SF0">
    <property type="entry name" value="DIHYDROFOLATE SYNTHETASE-RELATED"/>
    <property type="match status" value="1"/>
</dbReference>
<dbReference type="InterPro" id="IPR004101">
    <property type="entry name" value="Mur_ligase_C"/>
</dbReference>
<dbReference type="GO" id="GO:0008841">
    <property type="term" value="F:dihydrofolate synthase activity"/>
    <property type="evidence" value="ECO:0007669"/>
    <property type="project" value="TreeGrafter"/>
</dbReference>
<evidence type="ECO:0000256" key="6">
    <source>
        <dbReference type="ARBA" id="ARBA00022840"/>
    </source>
</evidence>
<keyword evidence="14" id="KW-1185">Reference proteome</keyword>
<gene>
    <name evidence="13" type="ORF">FD16_GL001081</name>
</gene>
<evidence type="ECO:0000256" key="1">
    <source>
        <dbReference type="ARBA" id="ARBA00008276"/>
    </source>
</evidence>
<dbReference type="InterPro" id="IPR036615">
    <property type="entry name" value="Mur_ligase_C_dom_sf"/>
</dbReference>
<keyword evidence="7" id="KW-0460">Magnesium</keyword>
<dbReference type="GO" id="GO:0046872">
    <property type="term" value="F:metal ion binding"/>
    <property type="evidence" value="ECO:0007669"/>
    <property type="project" value="UniProtKB-KW"/>
</dbReference>
<keyword evidence="3 10" id="KW-0436">Ligase</keyword>
<dbReference type="Proteomes" id="UP000051820">
    <property type="component" value="Unassembled WGS sequence"/>
</dbReference>
<dbReference type="EC" id="6.3.2.17" evidence="2"/>
<comment type="catalytic activity">
    <reaction evidence="9">
        <text>(6S)-5,6,7,8-tetrahydrofolyl-(gamma-L-Glu)(n) + L-glutamate + ATP = (6S)-5,6,7,8-tetrahydrofolyl-(gamma-L-Glu)(n+1) + ADP + phosphate + H(+)</text>
        <dbReference type="Rhea" id="RHEA:10580"/>
        <dbReference type="Rhea" id="RHEA-COMP:14738"/>
        <dbReference type="Rhea" id="RHEA-COMP:14740"/>
        <dbReference type="ChEBI" id="CHEBI:15378"/>
        <dbReference type="ChEBI" id="CHEBI:29985"/>
        <dbReference type="ChEBI" id="CHEBI:30616"/>
        <dbReference type="ChEBI" id="CHEBI:43474"/>
        <dbReference type="ChEBI" id="CHEBI:141005"/>
        <dbReference type="ChEBI" id="CHEBI:456216"/>
        <dbReference type="EC" id="6.3.2.17"/>
    </reaction>
</comment>
<dbReference type="GO" id="GO:0005524">
    <property type="term" value="F:ATP binding"/>
    <property type="evidence" value="ECO:0007669"/>
    <property type="project" value="UniProtKB-KW"/>
</dbReference>
<keyword evidence="6 10" id="KW-0067">ATP-binding</keyword>
<evidence type="ECO:0000256" key="4">
    <source>
        <dbReference type="ARBA" id="ARBA00022723"/>
    </source>
</evidence>
<dbReference type="PATRIC" id="fig|1423807.3.peg.1101"/>
<dbReference type="PIRSF" id="PIRSF001563">
    <property type="entry name" value="Folylpolyglu_synth"/>
    <property type="match status" value="1"/>
</dbReference>
<dbReference type="NCBIfam" id="TIGR01499">
    <property type="entry name" value="folC"/>
    <property type="match status" value="1"/>
</dbReference>
<proteinExistence type="inferred from homology"/>
<dbReference type="SUPFAM" id="SSF53623">
    <property type="entry name" value="MurD-like peptide ligases, catalytic domain"/>
    <property type="match status" value="1"/>
</dbReference>
<accession>A0A0R1VZU0</accession>
<dbReference type="Gene3D" id="3.90.190.20">
    <property type="entry name" value="Mur ligase, C-terminal domain"/>
    <property type="match status" value="1"/>
</dbReference>
<feature type="domain" description="Mur ligase central" evidence="12">
    <location>
        <begin position="45"/>
        <end position="270"/>
    </location>
</feature>
<dbReference type="STRING" id="1423807.FD16_GL001081"/>
<evidence type="ECO:0000256" key="9">
    <source>
        <dbReference type="ARBA" id="ARBA00047493"/>
    </source>
</evidence>
<evidence type="ECO:0000256" key="8">
    <source>
        <dbReference type="ARBA" id="ARBA00030592"/>
    </source>
</evidence>
<protein>
    <recommendedName>
        <fullName evidence="2">tetrahydrofolate synthase</fullName>
        <ecNumber evidence="2">6.3.2.17</ecNumber>
    </recommendedName>
    <alternativeName>
        <fullName evidence="8">Tetrahydrofolylpolyglutamate synthase</fullName>
    </alternativeName>
</protein>
<keyword evidence="5 10" id="KW-0547">Nucleotide-binding</keyword>
<evidence type="ECO:0000313" key="14">
    <source>
        <dbReference type="Proteomes" id="UP000051820"/>
    </source>
</evidence>
<dbReference type="RefSeq" id="WP_010623112.1">
    <property type="nucleotide sequence ID" value="NZ_AZGF01000024.1"/>
</dbReference>
<dbReference type="Pfam" id="PF02875">
    <property type="entry name" value="Mur_ligase_C"/>
    <property type="match status" value="1"/>
</dbReference>
<comment type="caution">
    <text evidence="13">The sequence shown here is derived from an EMBL/GenBank/DDBJ whole genome shotgun (WGS) entry which is preliminary data.</text>
</comment>